<dbReference type="SUPFAM" id="SSF48371">
    <property type="entry name" value="ARM repeat"/>
    <property type="match status" value="1"/>
</dbReference>
<dbReference type="EMBL" id="FN554974">
    <property type="protein sequence ID" value="CBH17397.1"/>
    <property type="molecule type" value="Genomic_DNA"/>
</dbReference>
<feature type="region of interest" description="Disordered" evidence="2">
    <location>
        <begin position="126"/>
        <end position="189"/>
    </location>
</feature>
<dbReference type="OrthoDB" id="248474at2759"/>
<evidence type="ECO:0000259" key="3">
    <source>
        <dbReference type="Pfam" id="PF12830"/>
    </source>
</evidence>
<dbReference type="Gene3D" id="1.25.10.10">
    <property type="entry name" value="Leucine-rich Repeat Variant"/>
    <property type="match status" value="1"/>
</dbReference>
<keyword evidence="1" id="KW-0131">Cell cycle</keyword>
<dbReference type="GO" id="GO:0003682">
    <property type="term" value="F:chromatin binding"/>
    <property type="evidence" value="ECO:0007669"/>
    <property type="project" value="TreeGrafter"/>
</dbReference>
<proteinExistence type="inferred from homology"/>
<feature type="compositionally biased region" description="Basic residues" evidence="2">
    <location>
        <begin position="1722"/>
        <end position="1740"/>
    </location>
</feature>
<dbReference type="GO" id="GO:0071169">
    <property type="term" value="P:establishment of protein localization to chromatin"/>
    <property type="evidence" value="ECO:0007669"/>
    <property type="project" value="TreeGrafter"/>
</dbReference>
<name>D0A6U6_TRYB9</name>
<reference evidence="5" key="1">
    <citation type="journal article" date="2010" name="PLoS Negl. Trop. Dis.">
        <title>The genome sequence of Trypanosoma brucei gambiense, causative agent of chronic human african trypanosomiasis.</title>
        <authorList>
            <person name="Jackson A.P."/>
            <person name="Sanders M."/>
            <person name="Berry A."/>
            <person name="McQuillan J."/>
            <person name="Aslett M.A."/>
            <person name="Quail M.A."/>
            <person name="Chukualim B."/>
            <person name="Capewell P."/>
            <person name="MacLeod A."/>
            <person name="Melville S.E."/>
            <person name="Gibson W."/>
            <person name="Barry J.D."/>
            <person name="Berriman M."/>
            <person name="Hertz-Fowler C."/>
        </authorList>
    </citation>
    <scope>NUCLEOTIDE SEQUENCE [LARGE SCALE GENOMIC DNA]</scope>
    <source>
        <strain evidence="5">MHOM/CI/86/DAL972</strain>
    </source>
</reference>
<dbReference type="InterPro" id="IPR024986">
    <property type="entry name" value="Nipped-B_C"/>
</dbReference>
<dbReference type="InterPro" id="IPR033031">
    <property type="entry name" value="Scc2/Nipped-B"/>
</dbReference>
<dbReference type="GO" id="GO:0034087">
    <property type="term" value="P:establishment of mitotic sister chromatid cohesion"/>
    <property type="evidence" value="ECO:0007669"/>
    <property type="project" value="TreeGrafter"/>
</dbReference>
<accession>D0A6U6</accession>
<dbReference type="GO" id="GO:1990414">
    <property type="term" value="P:replication-born double-strand break repair via sister chromatid exchange"/>
    <property type="evidence" value="ECO:0007669"/>
    <property type="project" value="TreeGrafter"/>
</dbReference>
<sequence length="1790" mass="197173">MASIPNGAAPIPPDVTCTINPLLDLLAAFPVPQLAAIPPTRNCENDVAHCEPDAAREEAITNTIEESARTLIASSSYELLREATVCIDSSVATVPKGGSIRPTLSPLAQRIHERLLQLEKNVRVGGIRNVPGGGSPHKGRVPWERQPARQMTLRPRREPSQDAARTAEQEDGSDSPRIETKQSPMAVQKNEQTYGEFKTEAYRSVEVADIFNENLMDSKSLDALLGMLSSATQPFRDVEGETITAFLTALVQPSVSPPSTKKKCLDDVETDISVELMERVIACCSCVSHPSFNPSHIPEDLINHLITKLAVLLRQVARRASARSKKSKGTSTELQCLRALLGCFSLLVSDERLDVCSPGELIRLEELCYQSLFVATTGFGHQEVVTYAAYVMSHALQLYRCLWNHLKVERDITTERFFLQLPLGGNLLLRLQQLPSGEKVMPLTAAVVNAAQSLDIGTETIGLRDAECLVQQCRSWAARFVQHFVLGKRELQDRDMVWTLVLQFVDDLANMLGLSEYPAADAILQSLLATLAHYASVTAVTLGERNAANFSLLPLFVEVIYRVSRVALGGSLQKALCVKVPPASRLLSSAQMRQWRYLTYYDTTATKKKGSNISADYENKNEEDDSLQVGLDDYRAILYTALSQSSNLPPSDFGDVSLHLRAAHVLTWAVHDKCFHELTLDKLVRSRHIVEGGVSVDWGMLRACSLRLSAERERSLLNRAAKERLLSLLLSVFQVWEEEPQGSLGSLEVARKKALTYIAELTELHPPLLDKIWPIVQRCARCDNARVREATVALLLTLISGICRDTKRESGLTESAVADMLTDVVSMLLHFLRDHNAAVVARSIAALDTLLTEEPYTKLFEQMSKVEHLVTFTQSKLLTLITPSAAVLEVPDCQHQAALQRLFIRRWTAQMPGDFEQYHVHIRVAKELLRLTGSTIKYPYDASESLHLVTLLRGMCSELTAVKPKRRGPKKAEDARRQALCGVMVGAAKALWSEWQRLSPGSGAAAALATIHILSMACSDWVDPLLDALAQVLLQQQQLLVKTDMANGDSEVTGITLLHVCRIMHTVLMGSRRPPLPLDPLAQVLTSLISRYVGPHQQKILLSATGALVSTITCGHDRLSKQVNTKYLTLCYSLMNTYYVHVASFAPTLRTNQCNVGYTLRFLFLLSEFLRLYPGWKHRHPELAALTTTTSCAGSAGATTVPNQLACGDGICANIYSAVELVLRECPERERGRTTVIALRVMGSLCMLQPTTYLRHCEPYIRRAIHPASDVQQQLQGLTFIRDFLRDEDSRVHEAAMAAGATLPIQWQDNGNCSTQPASPNNGCRLLKLQASAETQVEEQNSGMATWLLQQFHEHVILLCGSYMLPVRELAMEILHLCAAGGLLPPPRYTKALIVLGADPQSGDVRRTAVAYVLEQCERHGDLMVASSTAGIVKAFDLHAVCGVDVVKSAIGVYDTQHHNGQGEGEYCVHAYLFKSLHKKYRDAIVSSLMCYFHEEARVGQWMREHKLTCSGGAASGSKGLMELTPSPLPFLIHLTVVLAHIPFQLESDVVHLLDSCRTVVDLSGPSCMEFVQQQLALLQASTGTGARGSRGVGDVGVTNVTDSALDVWRCYGVSCVLHLNTFLHSAYDLRGAKRYRQSGVGRPVGRAARSDSRRVASTAFLNKMNELLQSMNVLWGGKSDAEGKLNNCKIQSMKSLLTSLAGAAGLEDTDAVLECPSGPRMKTKASTRHHKKAKKRGRPCCRLSNVVNDSSSSSSERATSAESFQRGIDHARHGECISEWADDFFHTEQ</sequence>
<evidence type="ECO:0000313" key="5">
    <source>
        <dbReference type="Proteomes" id="UP000002316"/>
    </source>
</evidence>
<feature type="domain" description="Sister chromatid cohesion C-terminal" evidence="3">
    <location>
        <begin position="1345"/>
        <end position="1559"/>
    </location>
</feature>
<dbReference type="GO" id="GO:0010468">
    <property type="term" value="P:regulation of gene expression"/>
    <property type="evidence" value="ECO:0007669"/>
    <property type="project" value="InterPro"/>
</dbReference>
<comment type="similarity">
    <text evidence="1">Belongs to the SCC2/Nipped-B family.</text>
</comment>
<organism evidence="4 5">
    <name type="scientific">Trypanosoma brucei gambiense (strain MHOM/CI/86/DAL972)</name>
    <dbReference type="NCBI Taxonomy" id="679716"/>
    <lineage>
        <taxon>Eukaryota</taxon>
        <taxon>Discoba</taxon>
        <taxon>Euglenozoa</taxon>
        <taxon>Kinetoplastea</taxon>
        <taxon>Metakinetoplastina</taxon>
        <taxon>Trypanosomatida</taxon>
        <taxon>Trypanosomatidae</taxon>
        <taxon>Trypanosoma</taxon>
    </lineage>
</organism>
<feature type="compositionally biased region" description="Low complexity" evidence="2">
    <location>
        <begin position="1745"/>
        <end position="1764"/>
    </location>
</feature>
<dbReference type="VEuPathDB" id="TriTrypDB:Tbg972.11.5150"/>
<protein>
    <recommendedName>
        <fullName evidence="1">Sister chromatid cohesion protein</fullName>
    </recommendedName>
</protein>
<dbReference type="GO" id="GO:0090694">
    <property type="term" value="C:Scc2-Scc4 cohesin loading complex"/>
    <property type="evidence" value="ECO:0007669"/>
    <property type="project" value="TreeGrafter"/>
</dbReference>
<dbReference type="KEGG" id="tbg:TbgDal_XI5150"/>
<dbReference type="RefSeq" id="XP_011779661.1">
    <property type="nucleotide sequence ID" value="XM_011781359.1"/>
</dbReference>
<dbReference type="PANTHER" id="PTHR21704:SF18">
    <property type="entry name" value="NIPPED-B-LIKE PROTEIN"/>
    <property type="match status" value="1"/>
</dbReference>
<feature type="compositionally biased region" description="Basic and acidic residues" evidence="2">
    <location>
        <begin position="155"/>
        <end position="180"/>
    </location>
</feature>
<evidence type="ECO:0000313" key="4">
    <source>
        <dbReference type="EMBL" id="CBH17397.1"/>
    </source>
</evidence>
<feature type="region of interest" description="Disordered" evidence="2">
    <location>
        <begin position="1718"/>
        <end position="1766"/>
    </location>
</feature>
<keyword evidence="1" id="KW-0539">Nucleus</keyword>
<dbReference type="GO" id="GO:0061775">
    <property type="term" value="F:cohesin loader activity"/>
    <property type="evidence" value="ECO:0007669"/>
    <property type="project" value="InterPro"/>
</dbReference>
<dbReference type="InterPro" id="IPR016024">
    <property type="entry name" value="ARM-type_fold"/>
</dbReference>
<evidence type="ECO:0000256" key="2">
    <source>
        <dbReference type="SAM" id="MobiDB-lite"/>
    </source>
</evidence>
<dbReference type="Proteomes" id="UP000002316">
    <property type="component" value="Chromosome 11"/>
</dbReference>
<dbReference type="InterPro" id="IPR011989">
    <property type="entry name" value="ARM-like"/>
</dbReference>
<keyword evidence="1" id="KW-0677">Repeat</keyword>
<gene>
    <name evidence="4" type="ORF">TbgDal_XI5150</name>
</gene>
<dbReference type="GeneID" id="23867514"/>
<comment type="subcellular location">
    <subcellularLocation>
        <location evidence="1">Nucleus</location>
    </subcellularLocation>
</comment>
<dbReference type="PANTHER" id="PTHR21704">
    <property type="entry name" value="NIPPED-B-LIKE PROTEIN DELANGIN SCC2-RELATED"/>
    <property type="match status" value="1"/>
</dbReference>
<dbReference type="Pfam" id="PF12830">
    <property type="entry name" value="Nipped-B_C"/>
    <property type="match status" value="1"/>
</dbReference>
<evidence type="ECO:0000256" key="1">
    <source>
        <dbReference type="RuleBase" id="RU364107"/>
    </source>
</evidence>
<dbReference type="GO" id="GO:0140588">
    <property type="term" value="P:chromatin looping"/>
    <property type="evidence" value="ECO:0007669"/>
    <property type="project" value="InterPro"/>
</dbReference>